<feature type="domain" description="RING-type" evidence="9">
    <location>
        <begin position="218"/>
        <end position="259"/>
    </location>
</feature>
<comment type="caution">
    <text evidence="10">The sequence shown here is derived from an EMBL/GenBank/DDBJ whole genome shotgun (WGS) entry which is preliminary data.</text>
</comment>
<dbReference type="AlphaFoldDB" id="A0A5N6L8P3"/>
<evidence type="ECO:0000256" key="2">
    <source>
        <dbReference type="ARBA" id="ARBA00012483"/>
    </source>
</evidence>
<gene>
    <name evidence="10" type="ORF">E3N88_45598</name>
</gene>
<keyword evidence="5" id="KW-0862">Zinc</keyword>
<dbReference type="Gene3D" id="3.30.40.10">
    <property type="entry name" value="Zinc/RING finger domain, C3HC4 (zinc finger)"/>
    <property type="match status" value="1"/>
</dbReference>
<evidence type="ECO:0000256" key="3">
    <source>
        <dbReference type="ARBA" id="ARBA00022723"/>
    </source>
</evidence>
<evidence type="ECO:0000313" key="10">
    <source>
        <dbReference type="EMBL" id="KAC9586110.1"/>
    </source>
</evidence>
<evidence type="ECO:0000256" key="4">
    <source>
        <dbReference type="ARBA" id="ARBA00022771"/>
    </source>
</evidence>
<keyword evidence="8" id="KW-1133">Transmembrane helix</keyword>
<reference evidence="10 11" key="1">
    <citation type="submission" date="2019-05" db="EMBL/GenBank/DDBJ databases">
        <title>Mikania micrantha, genome provides insights into the molecular mechanism of rapid growth.</title>
        <authorList>
            <person name="Liu B."/>
        </authorList>
    </citation>
    <scope>NUCLEOTIDE SEQUENCE [LARGE SCALE GENOMIC DNA]</scope>
    <source>
        <strain evidence="10">NLD-2019</strain>
        <tissue evidence="10">Leaf</tissue>
    </source>
</reference>
<dbReference type="SMART" id="SM00184">
    <property type="entry name" value="RING"/>
    <property type="match status" value="1"/>
</dbReference>
<evidence type="ECO:0000256" key="7">
    <source>
        <dbReference type="SAM" id="MobiDB-lite"/>
    </source>
</evidence>
<name>A0A5N6L8P3_9ASTR</name>
<dbReference type="GO" id="GO:0008270">
    <property type="term" value="F:zinc ion binding"/>
    <property type="evidence" value="ECO:0007669"/>
    <property type="project" value="UniProtKB-KW"/>
</dbReference>
<dbReference type="InterPro" id="IPR013083">
    <property type="entry name" value="Znf_RING/FYVE/PHD"/>
</dbReference>
<evidence type="ECO:0000256" key="8">
    <source>
        <dbReference type="SAM" id="Phobius"/>
    </source>
</evidence>
<keyword evidence="8" id="KW-0812">Transmembrane</keyword>
<keyword evidence="8" id="KW-0472">Membrane</keyword>
<dbReference type="InterPro" id="IPR001841">
    <property type="entry name" value="Znf_RING"/>
</dbReference>
<dbReference type="SUPFAM" id="SSF57850">
    <property type="entry name" value="RING/U-box"/>
    <property type="match status" value="1"/>
</dbReference>
<keyword evidence="11" id="KW-1185">Reference proteome</keyword>
<dbReference type="Proteomes" id="UP000326396">
    <property type="component" value="Unassembled WGS sequence"/>
</dbReference>
<keyword evidence="3" id="KW-0479">Metal-binding</keyword>
<proteinExistence type="predicted"/>
<dbReference type="EMBL" id="SZYD01002403">
    <property type="protein sequence ID" value="KAC9586110.1"/>
    <property type="molecule type" value="Genomic_DNA"/>
</dbReference>
<dbReference type="GO" id="GO:0005737">
    <property type="term" value="C:cytoplasm"/>
    <property type="evidence" value="ECO:0007669"/>
    <property type="project" value="TreeGrafter"/>
</dbReference>
<keyword evidence="4 6" id="KW-0863">Zinc-finger</keyword>
<evidence type="ECO:0000313" key="11">
    <source>
        <dbReference type="Proteomes" id="UP000326396"/>
    </source>
</evidence>
<dbReference type="OrthoDB" id="21204at2759"/>
<dbReference type="PANTHER" id="PTHR15710:SF242">
    <property type="entry name" value="OS06G0633500 PROTEIN"/>
    <property type="match status" value="1"/>
</dbReference>
<dbReference type="PANTHER" id="PTHR15710">
    <property type="entry name" value="E3 UBIQUITIN-PROTEIN LIGASE PRAJA"/>
    <property type="match status" value="1"/>
</dbReference>
<organism evidence="10 11">
    <name type="scientific">Mikania micrantha</name>
    <name type="common">bitter vine</name>
    <dbReference type="NCBI Taxonomy" id="192012"/>
    <lineage>
        <taxon>Eukaryota</taxon>
        <taxon>Viridiplantae</taxon>
        <taxon>Streptophyta</taxon>
        <taxon>Embryophyta</taxon>
        <taxon>Tracheophyta</taxon>
        <taxon>Spermatophyta</taxon>
        <taxon>Magnoliopsida</taxon>
        <taxon>eudicotyledons</taxon>
        <taxon>Gunneridae</taxon>
        <taxon>Pentapetalae</taxon>
        <taxon>asterids</taxon>
        <taxon>campanulids</taxon>
        <taxon>Asterales</taxon>
        <taxon>Asteraceae</taxon>
        <taxon>Asteroideae</taxon>
        <taxon>Heliantheae alliance</taxon>
        <taxon>Eupatorieae</taxon>
        <taxon>Mikania</taxon>
    </lineage>
</organism>
<evidence type="ECO:0000256" key="5">
    <source>
        <dbReference type="ARBA" id="ARBA00022833"/>
    </source>
</evidence>
<accession>A0A5N6L8P3</accession>
<evidence type="ECO:0000256" key="6">
    <source>
        <dbReference type="PROSITE-ProRule" id="PRU00175"/>
    </source>
</evidence>
<feature type="region of interest" description="Disordered" evidence="7">
    <location>
        <begin position="97"/>
        <end position="116"/>
    </location>
</feature>
<dbReference type="Pfam" id="PF13639">
    <property type="entry name" value="zf-RING_2"/>
    <property type="match status" value="1"/>
</dbReference>
<sequence>MDTDETSAGNPTRRCCLCHRILSSEIETRRALASTSICNNCNLLFFNERTRLNNSLESVENMLSQQILDFQPTILDHVNQSRQRHGDIFSYAAYESDSDASVDVNDDDDDGDDDGDEIEVVENMGESLVGRIQLHRSLATNGRNRPNDWLSAILSNEVIQNSERRLFGILEEQVLETSGYAEYVDVGTHGSRLDAPPTAVWFMKNLECVAVDEPGLVCVICKDNVCVGSVVNRLPCCHVYHPSCIVPWLKNRNTCPLCRYELPTGDMDRSHQEPELQGALAVSGRGRRWFVVAPLVSVVGIVVMWWLGGRRIWWSKG</sequence>
<feature type="transmembrane region" description="Helical" evidence="8">
    <location>
        <begin position="289"/>
        <end position="308"/>
    </location>
</feature>
<evidence type="ECO:0000256" key="1">
    <source>
        <dbReference type="ARBA" id="ARBA00000900"/>
    </source>
</evidence>
<dbReference type="GO" id="GO:0061630">
    <property type="term" value="F:ubiquitin protein ligase activity"/>
    <property type="evidence" value="ECO:0007669"/>
    <property type="project" value="UniProtKB-EC"/>
</dbReference>
<dbReference type="EC" id="2.3.2.27" evidence="2"/>
<evidence type="ECO:0000259" key="9">
    <source>
        <dbReference type="PROSITE" id="PS50089"/>
    </source>
</evidence>
<dbReference type="PROSITE" id="PS50089">
    <property type="entry name" value="ZF_RING_2"/>
    <property type="match status" value="1"/>
</dbReference>
<dbReference type="GO" id="GO:0016567">
    <property type="term" value="P:protein ubiquitination"/>
    <property type="evidence" value="ECO:0007669"/>
    <property type="project" value="TreeGrafter"/>
</dbReference>
<comment type="catalytic activity">
    <reaction evidence="1">
        <text>S-ubiquitinyl-[E2 ubiquitin-conjugating enzyme]-L-cysteine + [acceptor protein]-L-lysine = [E2 ubiquitin-conjugating enzyme]-L-cysteine + N(6)-ubiquitinyl-[acceptor protein]-L-lysine.</text>
        <dbReference type="EC" id="2.3.2.27"/>
    </reaction>
</comment>
<protein>
    <recommendedName>
        <fullName evidence="2">RING-type E3 ubiquitin transferase</fullName>
        <ecNumber evidence="2">2.3.2.27</ecNumber>
    </recommendedName>
</protein>